<evidence type="ECO:0000313" key="2">
    <source>
        <dbReference type="Proteomes" id="UP000887013"/>
    </source>
</evidence>
<dbReference type="EMBL" id="BMAW01116861">
    <property type="protein sequence ID" value="GFT72454.1"/>
    <property type="molecule type" value="Genomic_DNA"/>
</dbReference>
<gene>
    <name evidence="1" type="primary">AVEN_190936_1</name>
    <name evidence="1" type="ORF">NPIL_236611</name>
</gene>
<keyword evidence="2" id="KW-1185">Reference proteome</keyword>
<dbReference type="AlphaFoldDB" id="A0A8X6PMW8"/>
<organism evidence="1 2">
    <name type="scientific">Nephila pilipes</name>
    <name type="common">Giant wood spider</name>
    <name type="synonym">Nephila maculata</name>
    <dbReference type="NCBI Taxonomy" id="299642"/>
    <lineage>
        <taxon>Eukaryota</taxon>
        <taxon>Metazoa</taxon>
        <taxon>Ecdysozoa</taxon>
        <taxon>Arthropoda</taxon>
        <taxon>Chelicerata</taxon>
        <taxon>Arachnida</taxon>
        <taxon>Araneae</taxon>
        <taxon>Araneomorphae</taxon>
        <taxon>Entelegynae</taxon>
        <taxon>Araneoidea</taxon>
        <taxon>Nephilidae</taxon>
        <taxon>Nephila</taxon>
    </lineage>
</organism>
<accession>A0A8X6PMW8</accession>
<protein>
    <submittedName>
        <fullName evidence="1">Uncharacterized protein</fullName>
    </submittedName>
</protein>
<comment type="caution">
    <text evidence="1">The sequence shown here is derived from an EMBL/GenBank/DDBJ whole genome shotgun (WGS) entry which is preliminary data.</text>
</comment>
<feature type="non-terminal residue" evidence="1">
    <location>
        <position position="1"/>
    </location>
</feature>
<dbReference type="Proteomes" id="UP000887013">
    <property type="component" value="Unassembled WGS sequence"/>
</dbReference>
<sequence length="74" mass="8725">MLKIEEVDQSGAIIDQKWILMRKELQKTRRKLKIALHQLINMRKEQVAYRILLDKELGFDVDPNAIIPNIPGWT</sequence>
<name>A0A8X6PMW8_NEPPI</name>
<dbReference type="OrthoDB" id="6436588at2759"/>
<evidence type="ECO:0000313" key="1">
    <source>
        <dbReference type="EMBL" id="GFT72454.1"/>
    </source>
</evidence>
<reference evidence="1" key="1">
    <citation type="submission" date="2020-08" db="EMBL/GenBank/DDBJ databases">
        <title>Multicomponent nature underlies the extraordinary mechanical properties of spider dragline silk.</title>
        <authorList>
            <person name="Kono N."/>
            <person name="Nakamura H."/>
            <person name="Mori M."/>
            <person name="Yoshida Y."/>
            <person name="Ohtoshi R."/>
            <person name="Malay A.D."/>
            <person name="Moran D.A.P."/>
            <person name="Tomita M."/>
            <person name="Numata K."/>
            <person name="Arakawa K."/>
        </authorList>
    </citation>
    <scope>NUCLEOTIDE SEQUENCE</scope>
</reference>
<proteinExistence type="predicted"/>